<dbReference type="PANTHER" id="PTHR42679:SF2">
    <property type="entry name" value="S-METHYL-5'-THIOADENOSINE PHOSPHORYLASE"/>
    <property type="match status" value="1"/>
</dbReference>
<dbReference type="EMBL" id="JADZLT010000039">
    <property type="protein sequence ID" value="MBH0236539.1"/>
    <property type="molecule type" value="Genomic_DNA"/>
</dbReference>
<keyword evidence="5" id="KW-1185">Reference proteome</keyword>
<evidence type="ECO:0000313" key="5">
    <source>
        <dbReference type="Proteomes" id="UP000631694"/>
    </source>
</evidence>
<evidence type="ECO:0000313" key="4">
    <source>
        <dbReference type="EMBL" id="MBH0236539.1"/>
    </source>
</evidence>
<evidence type="ECO:0000259" key="3">
    <source>
        <dbReference type="Pfam" id="PF01048"/>
    </source>
</evidence>
<dbReference type="GO" id="GO:0019509">
    <property type="term" value="P:L-methionine salvage from methylthioadenosine"/>
    <property type="evidence" value="ECO:0007669"/>
    <property type="project" value="TreeGrafter"/>
</dbReference>
<comment type="caution">
    <text evidence="4">The sequence shown here is derived from an EMBL/GenBank/DDBJ whole genome shotgun (WGS) entry which is preliminary data.</text>
</comment>
<name>A0A931HZD5_9HYPH</name>
<dbReference type="SUPFAM" id="SSF53167">
    <property type="entry name" value="Purine and uridine phosphorylases"/>
    <property type="match status" value="1"/>
</dbReference>
<dbReference type="InterPro" id="IPR010044">
    <property type="entry name" value="MTAP"/>
</dbReference>
<dbReference type="GO" id="GO:0009116">
    <property type="term" value="P:nucleoside metabolic process"/>
    <property type="evidence" value="ECO:0007669"/>
    <property type="project" value="InterPro"/>
</dbReference>
<dbReference type="Proteomes" id="UP000631694">
    <property type="component" value="Unassembled WGS sequence"/>
</dbReference>
<proteinExistence type="predicted"/>
<dbReference type="PANTHER" id="PTHR42679">
    <property type="entry name" value="S-METHYL-5'-THIOADENOSINE PHOSPHORYLASE"/>
    <property type="match status" value="1"/>
</dbReference>
<feature type="domain" description="Nucleoside phosphorylase" evidence="3">
    <location>
        <begin position="88"/>
        <end position="235"/>
    </location>
</feature>
<keyword evidence="1" id="KW-0328">Glycosyltransferase</keyword>
<accession>A0A931HZD5</accession>
<evidence type="ECO:0000256" key="1">
    <source>
        <dbReference type="ARBA" id="ARBA00022676"/>
    </source>
</evidence>
<dbReference type="Gene3D" id="3.40.50.1580">
    <property type="entry name" value="Nucleoside phosphorylase domain"/>
    <property type="match status" value="1"/>
</dbReference>
<dbReference type="RefSeq" id="WP_197309644.1">
    <property type="nucleotide sequence ID" value="NZ_JADZLT010000039.1"/>
</dbReference>
<dbReference type="GO" id="GO:0005829">
    <property type="term" value="C:cytosol"/>
    <property type="evidence" value="ECO:0007669"/>
    <property type="project" value="TreeGrafter"/>
</dbReference>
<dbReference type="GO" id="GO:0017061">
    <property type="term" value="F:S-methyl-5-thioadenosine phosphorylase activity"/>
    <property type="evidence" value="ECO:0007669"/>
    <property type="project" value="InterPro"/>
</dbReference>
<protein>
    <submittedName>
        <fullName evidence="4">5'-methylthioadenosine phosphorylase</fullName>
    </submittedName>
</protein>
<reference evidence="4" key="1">
    <citation type="submission" date="2020-12" db="EMBL/GenBank/DDBJ databases">
        <title>Methylobrevis albus sp. nov., isolated from fresh water lack sediment.</title>
        <authorList>
            <person name="Zou Q."/>
        </authorList>
    </citation>
    <scope>NUCLEOTIDE SEQUENCE</scope>
    <source>
        <strain evidence="4">L22</strain>
    </source>
</reference>
<keyword evidence="2" id="KW-0808">Transferase</keyword>
<evidence type="ECO:0000256" key="2">
    <source>
        <dbReference type="ARBA" id="ARBA00022679"/>
    </source>
</evidence>
<organism evidence="4 5">
    <name type="scientific">Methylobrevis albus</name>
    <dbReference type="NCBI Taxonomy" id="2793297"/>
    <lineage>
        <taxon>Bacteria</taxon>
        <taxon>Pseudomonadati</taxon>
        <taxon>Pseudomonadota</taxon>
        <taxon>Alphaproteobacteria</taxon>
        <taxon>Hyphomicrobiales</taxon>
        <taxon>Pleomorphomonadaceae</taxon>
        <taxon>Methylobrevis</taxon>
    </lineage>
</organism>
<dbReference type="InterPro" id="IPR000845">
    <property type="entry name" value="Nucleoside_phosphorylase_d"/>
</dbReference>
<sequence>MTHPIPKVDHAIICGSASWGIRFPEDVAEPGVTVLERDLTFATPYGDVGEWKLVELDGSITADGAPRRVLVVFSHGWPLDEIDHEGTRRVFSVLQQAGVTKVIAMSTMGALNKAILESDFVVCSDIIELTQTKYSLLPGRTRFDCSGKQLFCPILGGVVEATAKEFWPKEARVYGPSAGLVSAHSWGPRLQSPAEATAYRSLGADLVNHSLAPEATLAREIGASLTNVAFVTATYLGYFTPAQRPIIGNDRRLELAPIASRIALHACARFPADADYLGPALRSSQPAIHYDNR</sequence>
<gene>
    <name evidence="4" type="ORF">I5731_01770</name>
</gene>
<dbReference type="AlphaFoldDB" id="A0A931HZD5"/>
<dbReference type="Pfam" id="PF01048">
    <property type="entry name" value="PNP_UDP_1"/>
    <property type="match status" value="1"/>
</dbReference>
<dbReference type="InterPro" id="IPR035994">
    <property type="entry name" value="Nucleoside_phosphorylase_sf"/>
</dbReference>